<dbReference type="EMBL" id="FPHH01000132">
    <property type="protein sequence ID" value="SFV70127.1"/>
    <property type="molecule type" value="Genomic_DNA"/>
</dbReference>
<comment type="subcellular location">
    <subcellularLocation>
        <location evidence="1">Bacterial flagellum</location>
    </subcellularLocation>
    <subcellularLocation>
        <location evidence="2">Secreted</location>
    </subcellularLocation>
</comment>
<dbReference type="Pfam" id="PF00460">
    <property type="entry name" value="Flg_bb_rod"/>
    <property type="match status" value="1"/>
</dbReference>
<dbReference type="GO" id="GO:0005576">
    <property type="term" value="C:extracellular region"/>
    <property type="evidence" value="ECO:0007669"/>
    <property type="project" value="UniProtKB-SubCell"/>
</dbReference>
<dbReference type="InterPro" id="IPR002371">
    <property type="entry name" value="FlgK"/>
</dbReference>
<dbReference type="PANTHER" id="PTHR30033:SF1">
    <property type="entry name" value="FLAGELLAR HOOK-ASSOCIATED PROTEIN 1"/>
    <property type="match status" value="1"/>
</dbReference>
<dbReference type="NCBIfam" id="TIGR02492">
    <property type="entry name" value="flgK_ends"/>
    <property type="match status" value="1"/>
</dbReference>
<feature type="domain" description="Flagellar hook-associated protein FlgK helical" evidence="8">
    <location>
        <begin position="97"/>
        <end position="344"/>
    </location>
</feature>
<dbReference type="Pfam" id="PF06429">
    <property type="entry name" value="Flg_bbr_C"/>
    <property type="match status" value="1"/>
</dbReference>
<organism evidence="9">
    <name type="scientific">hydrothermal vent metagenome</name>
    <dbReference type="NCBI Taxonomy" id="652676"/>
    <lineage>
        <taxon>unclassified sequences</taxon>
        <taxon>metagenomes</taxon>
        <taxon>ecological metagenomes</taxon>
    </lineage>
</organism>
<dbReference type="SUPFAM" id="SSF64518">
    <property type="entry name" value="Phase 1 flagellin"/>
    <property type="match status" value="1"/>
</dbReference>
<dbReference type="GO" id="GO:0005198">
    <property type="term" value="F:structural molecule activity"/>
    <property type="evidence" value="ECO:0007669"/>
    <property type="project" value="InterPro"/>
</dbReference>
<dbReference type="AlphaFoldDB" id="A0A1W1CWN7"/>
<dbReference type="GO" id="GO:0044780">
    <property type="term" value="P:bacterial-type flagellum assembly"/>
    <property type="evidence" value="ECO:0007669"/>
    <property type="project" value="InterPro"/>
</dbReference>
<keyword evidence="4" id="KW-0964">Secreted</keyword>
<dbReference type="PRINTS" id="PR01005">
    <property type="entry name" value="FLGHOOKAP1"/>
</dbReference>
<keyword evidence="5" id="KW-0975">Bacterial flagellum</keyword>
<dbReference type="PANTHER" id="PTHR30033">
    <property type="entry name" value="FLAGELLAR HOOK-ASSOCIATED PROTEIN 1"/>
    <property type="match status" value="1"/>
</dbReference>
<dbReference type="InterPro" id="IPR053927">
    <property type="entry name" value="FlgK_helical"/>
</dbReference>
<evidence type="ECO:0000256" key="3">
    <source>
        <dbReference type="ARBA" id="ARBA00009677"/>
    </source>
</evidence>
<evidence type="ECO:0000256" key="1">
    <source>
        <dbReference type="ARBA" id="ARBA00004365"/>
    </source>
</evidence>
<evidence type="ECO:0000259" key="6">
    <source>
        <dbReference type="Pfam" id="PF00460"/>
    </source>
</evidence>
<evidence type="ECO:0000256" key="2">
    <source>
        <dbReference type="ARBA" id="ARBA00004613"/>
    </source>
</evidence>
<protein>
    <submittedName>
        <fullName evidence="9">Flagellar hook-associated protein FlgK</fullName>
    </submittedName>
</protein>
<keyword evidence="9" id="KW-0282">Flagellum</keyword>
<proteinExistence type="inferred from homology"/>
<feature type="domain" description="Flagellar basal body rod protein N-terminal" evidence="6">
    <location>
        <begin position="8"/>
        <end position="38"/>
    </location>
</feature>
<evidence type="ECO:0000259" key="8">
    <source>
        <dbReference type="Pfam" id="PF22638"/>
    </source>
</evidence>
<evidence type="ECO:0000256" key="4">
    <source>
        <dbReference type="ARBA" id="ARBA00022525"/>
    </source>
</evidence>
<feature type="domain" description="Flagellar basal-body/hook protein C-terminal" evidence="7">
    <location>
        <begin position="582"/>
        <end position="622"/>
    </location>
</feature>
<evidence type="ECO:0000256" key="5">
    <source>
        <dbReference type="ARBA" id="ARBA00023143"/>
    </source>
</evidence>
<evidence type="ECO:0000259" key="7">
    <source>
        <dbReference type="Pfam" id="PF06429"/>
    </source>
</evidence>
<comment type="similarity">
    <text evidence="3">Belongs to the flagella basal body rod proteins family.</text>
</comment>
<name>A0A1W1CWN7_9ZZZZ</name>
<sequence length="624" mass="67770">MASLFNTLNVGYSGLSTAQAQVNTTGHNVSNANTEGYTRERVITSAATPITTSSLNIGNGVAVKDIKRVFDNYVFDRYNAVSADKEKSDKQRETLETLSTYFPEVDGVGIKDDTQKYYDAWQNFADNPNSDAVKIDLAEESKTLASHIQQTQTKVLALQKQTNEQIASNINQVNDLAKQLADINLSINNAENASGNSANDLRDKRNVLERSLSRLIGAKVNHGQIESNIGVNSNATRATGSYTLSVNGFNIVDGNTFHPLHLENKSNKFGFYDISYERQDGKQIPMNEAIKGGKIGALLDLRGANIDTTSGMPLDGTIQKTVSNLDAFGKGLIENTNNLYAQAASKKKTSNSVELNGSSSLVNSELNIKQGSFNVVVYDIDGNEVASREINIDNKTSMTDGTNSIKSQIEANQDDNGDNNATDDVDDYIKFNYSSVGGGKSVLDLSVNSDAASKGYTFSIKDNYSDGSFNSGTNFAGALGLGRYFDGDNARNIKLNDALQNDPTLIHAGYSSSDGDNRLALDMVQQQSEKYDFKVGEESYHETIYGMFDTTSTYVGSATNAAVSKNDTITTQFNATEMEYDSVSKVSTDEEMANLIKYQTSYTAAAKVITTVDKMMQTLLGLKQ</sequence>
<dbReference type="InterPro" id="IPR001444">
    <property type="entry name" value="Flag_bb_rod_N"/>
</dbReference>
<keyword evidence="9" id="KW-0966">Cell projection</keyword>
<accession>A0A1W1CWN7</accession>
<gene>
    <name evidence="9" type="ORF">MNB_SM-5-1010</name>
</gene>
<evidence type="ECO:0000313" key="9">
    <source>
        <dbReference type="EMBL" id="SFV70127.1"/>
    </source>
</evidence>
<dbReference type="GO" id="GO:0009424">
    <property type="term" value="C:bacterial-type flagellum hook"/>
    <property type="evidence" value="ECO:0007669"/>
    <property type="project" value="InterPro"/>
</dbReference>
<reference evidence="9" key="1">
    <citation type="submission" date="2016-10" db="EMBL/GenBank/DDBJ databases">
        <authorList>
            <person name="de Groot N.N."/>
        </authorList>
    </citation>
    <scope>NUCLEOTIDE SEQUENCE</scope>
</reference>
<dbReference type="InterPro" id="IPR010930">
    <property type="entry name" value="Flg_bb/hook_C_dom"/>
</dbReference>
<dbReference type="Pfam" id="PF22638">
    <property type="entry name" value="FlgK_D1"/>
    <property type="match status" value="1"/>
</dbReference>
<keyword evidence="9" id="KW-0969">Cilium</keyword>